<sequence length="97" mass="10792">MLYLGTTTAGKKIKATFTIESNETIILGNVENIETTTVIIRDDAENSRKKYVTIELTTPGHSGNYVVKIAIPIKNPTGWKPLEFILQGQVRMPENSE</sequence>
<evidence type="ECO:0008006" key="2">
    <source>
        <dbReference type="Google" id="ProtNLM"/>
    </source>
</evidence>
<comment type="caution">
    <text evidence="1">The sequence shown here is derived from an EMBL/GenBank/DDBJ whole genome shotgun (WGS) entry which is preliminary data.</text>
</comment>
<dbReference type="AlphaFoldDB" id="A0A645I7E7"/>
<accession>A0A645I7E7</accession>
<evidence type="ECO:0000313" key="1">
    <source>
        <dbReference type="EMBL" id="MPN44324.1"/>
    </source>
</evidence>
<dbReference type="EMBL" id="VSSQ01103355">
    <property type="protein sequence ID" value="MPN44324.1"/>
    <property type="molecule type" value="Genomic_DNA"/>
</dbReference>
<gene>
    <name evidence="1" type="ORF">SDC9_191886</name>
</gene>
<proteinExistence type="predicted"/>
<protein>
    <recommendedName>
        <fullName evidence="2">DUF4469 domain-containing protein</fullName>
    </recommendedName>
</protein>
<organism evidence="1">
    <name type="scientific">bioreactor metagenome</name>
    <dbReference type="NCBI Taxonomy" id="1076179"/>
    <lineage>
        <taxon>unclassified sequences</taxon>
        <taxon>metagenomes</taxon>
        <taxon>ecological metagenomes</taxon>
    </lineage>
</organism>
<name>A0A645I7E7_9ZZZZ</name>
<reference evidence="1" key="1">
    <citation type="submission" date="2019-08" db="EMBL/GenBank/DDBJ databases">
        <authorList>
            <person name="Kucharzyk K."/>
            <person name="Murdoch R.W."/>
            <person name="Higgins S."/>
            <person name="Loffler F."/>
        </authorList>
    </citation>
    <scope>NUCLEOTIDE SEQUENCE</scope>
</reference>